<gene>
    <name evidence="2" type="ORF">BU23DRAFT_569426</name>
</gene>
<proteinExistence type="predicted"/>
<organism evidence="2 3">
    <name type="scientific">Bimuria novae-zelandiae CBS 107.79</name>
    <dbReference type="NCBI Taxonomy" id="1447943"/>
    <lineage>
        <taxon>Eukaryota</taxon>
        <taxon>Fungi</taxon>
        <taxon>Dikarya</taxon>
        <taxon>Ascomycota</taxon>
        <taxon>Pezizomycotina</taxon>
        <taxon>Dothideomycetes</taxon>
        <taxon>Pleosporomycetidae</taxon>
        <taxon>Pleosporales</taxon>
        <taxon>Massarineae</taxon>
        <taxon>Didymosphaeriaceae</taxon>
        <taxon>Bimuria</taxon>
    </lineage>
</organism>
<reference evidence="2" key="1">
    <citation type="journal article" date="2020" name="Stud. Mycol.">
        <title>101 Dothideomycetes genomes: a test case for predicting lifestyles and emergence of pathogens.</title>
        <authorList>
            <person name="Haridas S."/>
            <person name="Albert R."/>
            <person name="Binder M."/>
            <person name="Bloem J."/>
            <person name="Labutti K."/>
            <person name="Salamov A."/>
            <person name="Andreopoulos B."/>
            <person name="Baker S."/>
            <person name="Barry K."/>
            <person name="Bills G."/>
            <person name="Bluhm B."/>
            <person name="Cannon C."/>
            <person name="Castanera R."/>
            <person name="Culley D."/>
            <person name="Daum C."/>
            <person name="Ezra D."/>
            <person name="Gonzalez J."/>
            <person name="Henrissat B."/>
            <person name="Kuo A."/>
            <person name="Liang C."/>
            <person name="Lipzen A."/>
            <person name="Lutzoni F."/>
            <person name="Magnuson J."/>
            <person name="Mondo S."/>
            <person name="Nolan M."/>
            <person name="Ohm R."/>
            <person name="Pangilinan J."/>
            <person name="Park H.-J."/>
            <person name="Ramirez L."/>
            <person name="Alfaro M."/>
            <person name="Sun H."/>
            <person name="Tritt A."/>
            <person name="Yoshinaga Y."/>
            <person name="Zwiers L.-H."/>
            <person name="Turgeon B."/>
            <person name="Goodwin S."/>
            <person name="Spatafora J."/>
            <person name="Crous P."/>
            <person name="Grigoriev I."/>
        </authorList>
    </citation>
    <scope>NUCLEOTIDE SEQUENCE</scope>
    <source>
        <strain evidence="2">CBS 107.79</strain>
    </source>
</reference>
<keyword evidence="3" id="KW-1185">Reference proteome</keyword>
<protein>
    <recommendedName>
        <fullName evidence="4">Secreted protein</fullName>
    </recommendedName>
</protein>
<feature type="signal peptide" evidence="1">
    <location>
        <begin position="1"/>
        <end position="23"/>
    </location>
</feature>
<dbReference type="EMBL" id="ML976690">
    <property type="protein sequence ID" value="KAF1971927.1"/>
    <property type="molecule type" value="Genomic_DNA"/>
</dbReference>
<evidence type="ECO:0008006" key="4">
    <source>
        <dbReference type="Google" id="ProtNLM"/>
    </source>
</evidence>
<name>A0A6A5VFA5_9PLEO</name>
<evidence type="ECO:0000313" key="3">
    <source>
        <dbReference type="Proteomes" id="UP000800036"/>
    </source>
</evidence>
<accession>A0A6A5VFA5</accession>
<evidence type="ECO:0000313" key="2">
    <source>
        <dbReference type="EMBL" id="KAF1971927.1"/>
    </source>
</evidence>
<dbReference type="Proteomes" id="UP000800036">
    <property type="component" value="Unassembled WGS sequence"/>
</dbReference>
<feature type="chain" id="PRO_5025511391" description="Secreted protein" evidence="1">
    <location>
        <begin position="24"/>
        <end position="223"/>
    </location>
</feature>
<keyword evidence="1" id="KW-0732">Signal</keyword>
<evidence type="ECO:0000256" key="1">
    <source>
        <dbReference type="SAM" id="SignalP"/>
    </source>
</evidence>
<sequence>MPPAKLLWVALALFMHLPRATTAWRERLDRLSRLLPRRTASLKQPSAYPTGWLLVSVFRAFVDLILRWRQSGSTARSFLGDRAFRTPPVSAISMRPQPKLPLRAKSDHGPRNSHAPAHLASAEMLVIVCSPRASALDEYLVATFLLCLLDIHVQSGTENVLWRRLLSHAHASQGGERHLLSLLLPRPSTCVIHDQFEAMLASFSALGTIRFVTRALDSEVEAL</sequence>
<dbReference type="AlphaFoldDB" id="A0A6A5VFA5"/>